<dbReference type="AlphaFoldDB" id="A0A813PY37"/>
<dbReference type="PANTHER" id="PTHR12247:SF138">
    <property type="entry name" value="POLYHOMEOTIC DISTAL, ISOFORM A-RELATED"/>
    <property type="match status" value="1"/>
</dbReference>
<accession>A0A813PY37</accession>
<dbReference type="GO" id="GO:0003682">
    <property type="term" value="F:chromatin binding"/>
    <property type="evidence" value="ECO:0007669"/>
    <property type="project" value="TreeGrafter"/>
</dbReference>
<gene>
    <name evidence="4" type="ORF">GPM918_LOCUS1348</name>
    <name evidence="5" type="ORF">SRO942_LOCUS1348</name>
</gene>
<dbReference type="GO" id="GO:0035102">
    <property type="term" value="C:PRC1 complex"/>
    <property type="evidence" value="ECO:0007669"/>
    <property type="project" value="TreeGrafter"/>
</dbReference>
<feature type="domain" description="SAM" evidence="3">
    <location>
        <begin position="234"/>
        <end position="299"/>
    </location>
</feature>
<feature type="compositionally biased region" description="Basic residues" evidence="1">
    <location>
        <begin position="430"/>
        <end position="439"/>
    </location>
</feature>
<evidence type="ECO:0000256" key="2">
    <source>
        <dbReference type="SAM" id="Phobius"/>
    </source>
</evidence>
<dbReference type="GO" id="GO:0045892">
    <property type="term" value="P:negative regulation of DNA-templated transcription"/>
    <property type="evidence" value="ECO:0007669"/>
    <property type="project" value="TreeGrafter"/>
</dbReference>
<sequence>MSKRNKTRCKRASEEYPHHTIKKHKQYIKWKYLRRFYESGGRDYEQYINWLGNENVQSLVIQEDKADDVCDKKDLTLPKLLVDDNSLPALVIVQEDNDNVHDSDKQTLSKASTLSKSSTPSKPPTLSKSSTLSKASTRLMEKTSDACTTTISGSLKERRIEIDHQPLSTHLPLPTTVPNVNINKPSIIPFLQSKRTHLFFHIPSTKANLSTQLSFDVLNKNMTTNKLPKSFDLWTVNNVVTFIEKIFGNQTPYAKDFREQRIDGRTLPMLTEDHLIKIFRMKLGDALRLLSIIRKMISDTRTYQHRDKEEMYKMSTVECLLVLVVISLWLFAVINLARKLEKLCNPPSIFPNYSAYAKVSVSPSSAPNSGEHNEQRAFIRATSEPTIDATPRTIVIRSPSEACLHAKSTNSLRESTMSGLSPTNFINDQHHHHSRSTHRITHETHGNRPTNKQRNSLLDPNRIPMIVRKSLIDLHRRTLFNTNITPIKCIITSDSNYQHIENNNSKQPLIKRQQDVDLYRSDDNAEDNHDSHSSD</sequence>
<evidence type="ECO:0000313" key="6">
    <source>
        <dbReference type="Proteomes" id="UP000663829"/>
    </source>
</evidence>
<dbReference type="PANTHER" id="PTHR12247">
    <property type="entry name" value="POLYCOMB GROUP PROTEIN"/>
    <property type="match status" value="1"/>
</dbReference>
<dbReference type="EMBL" id="CAJOBC010000124">
    <property type="protein sequence ID" value="CAF3541142.1"/>
    <property type="molecule type" value="Genomic_DNA"/>
</dbReference>
<feature type="region of interest" description="Disordered" evidence="1">
    <location>
        <begin position="98"/>
        <end position="143"/>
    </location>
</feature>
<keyword evidence="6" id="KW-1185">Reference proteome</keyword>
<dbReference type="Pfam" id="PF00536">
    <property type="entry name" value="SAM_1"/>
    <property type="match status" value="1"/>
</dbReference>
<dbReference type="EMBL" id="CAJNOQ010000124">
    <property type="protein sequence ID" value="CAF0760324.1"/>
    <property type="molecule type" value="Genomic_DNA"/>
</dbReference>
<evidence type="ECO:0000259" key="3">
    <source>
        <dbReference type="PROSITE" id="PS50105"/>
    </source>
</evidence>
<dbReference type="Proteomes" id="UP000681722">
    <property type="component" value="Unassembled WGS sequence"/>
</dbReference>
<organism evidence="4 6">
    <name type="scientific">Didymodactylos carnosus</name>
    <dbReference type="NCBI Taxonomy" id="1234261"/>
    <lineage>
        <taxon>Eukaryota</taxon>
        <taxon>Metazoa</taxon>
        <taxon>Spiralia</taxon>
        <taxon>Gnathifera</taxon>
        <taxon>Rotifera</taxon>
        <taxon>Eurotatoria</taxon>
        <taxon>Bdelloidea</taxon>
        <taxon>Philodinida</taxon>
        <taxon>Philodinidae</taxon>
        <taxon>Didymodactylos</taxon>
    </lineage>
</organism>
<name>A0A813PY37_9BILA</name>
<keyword evidence="2" id="KW-0812">Transmembrane</keyword>
<evidence type="ECO:0000256" key="1">
    <source>
        <dbReference type="SAM" id="MobiDB-lite"/>
    </source>
</evidence>
<dbReference type="PROSITE" id="PS50105">
    <property type="entry name" value="SAM_DOMAIN"/>
    <property type="match status" value="1"/>
</dbReference>
<evidence type="ECO:0000313" key="5">
    <source>
        <dbReference type="EMBL" id="CAF3541142.1"/>
    </source>
</evidence>
<dbReference type="Gene3D" id="1.10.150.50">
    <property type="entry name" value="Transcription Factor, Ets-1"/>
    <property type="match status" value="1"/>
</dbReference>
<dbReference type="OrthoDB" id="6433810at2759"/>
<protein>
    <recommendedName>
        <fullName evidence="3">SAM domain-containing protein</fullName>
    </recommendedName>
</protein>
<dbReference type="CDD" id="cd09509">
    <property type="entry name" value="SAM_Polycomb"/>
    <property type="match status" value="1"/>
</dbReference>
<feature type="region of interest" description="Disordered" evidence="1">
    <location>
        <begin position="428"/>
        <end position="458"/>
    </location>
</feature>
<dbReference type="InterPro" id="IPR001660">
    <property type="entry name" value="SAM"/>
</dbReference>
<feature type="compositionally biased region" description="Polar residues" evidence="1">
    <location>
        <begin position="447"/>
        <end position="458"/>
    </location>
</feature>
<keyword evidence="2" id="KW-0472">Membrane</keyword>
<dbReference type="GO" id="GO:0042393">
    <property type="term" value="F:histone binding"/>
    <property type="evidence" value="ECO:0007669"/>
    <property type="project" value="TreeGrafter"/>
</dbReference>
<feature type="compositionally biased region" description="Low complexity" evidence="1">
    <location>
        <begin position="108"/>
        <end position="137"/>
    </location>
</feature>
<dbReference type="SUPFAM" id="SSF47769">
    <property type="entry name" value="SAM/Pointed domain"/>
    <property type="match status" value="1"/>
</dbReference>
<keyword evidence="2" id="KW-1133">Transmembrane helix</keyword>
<feature type="transmembrane region" description="Helical" evidence="2">
    <location>
        <begin position="316"/>
        <end position="337"/>
    </location>
</feature>
<feature type="compositionally biased region" description="Basic and acidic residues" evidence="1">
    <location>
        <begin position="98"/>
        <end position="107"/>
    </location>
</feature>
<comment type="caution">
    <text evidence="4">The sequence shown here is derived from an EMBL/GenBank/DDBJ whole genome shotgun (WGS) entry which is preliminary data.</text>
</comment>
<dbReference type="SMART" id="SM00454">
    <property type="entry name" value="SAM"/>
    <property type="match status" value="1"/>
</dbReference>
<reference evidence="4" key="1">
    <citation type="submission" date="2021-02" db="EMBL/GenBank/DDBJ databases">
        <authorList>
            <person name="Nowell W R."/>
        </authorList>
    </citation>
    <scope>NUCLEOTIDE SEQUENCE</scope>
</reference>
<evidence type="ECO:0000313" key="4">
    <source>
        <dbReference type="EMBL" id="CAF0760324.1"/>
    </source>
</evidence>
<dbReference type="Proteomes" id="UP000663829">
    <property type="component" value="Unassembled WGS sequence"/>
</dbReference>
<dbReference type="InterPro" id="IPR013761">
    <property type="entry name" value="SAM/pointed_sf"/>
</dbReference>
<dbReference type="InterPro" id="IPR050548">
    <property type="entry name" value="PcG_chromatin_remod_factors"/>
</dbReference>
<proteinExistence type="predicted"/>